<gene>
    <name evidence="2" type="ORF">PDIGIT_LOCUS2324</name>
</gene>
<evidence type="ECO:0000259" key="1">
    <source>
        <dbReference type="Pfam" id="PF24864"/>
    </source>
</evidence>
<evidence type="ECO:0000313" key="2">
    <source>
        <dbReference type="EMBL" id="CAI6286644.1"/>
    </source>
</evidence>
<dbReference type="PANTHER" id="PTHR38790">
    <property type="entry name" value="2EXR DOMAIN-CONTAINING PROTEIN-RELATED"/>
    <property type="match status" value="1"/>
</dbReference>
<feature type="domain" description="DUF7730" evidence="1">
    <location>
        <begin position="81"/>
        <end position="200"/>
    </location>
</feature>
<accession>A0A9W4U5A7</accession>
<dbReference type="Proteomes" id="UP001152607">
    <property type="component" value="Unassembled WGS sequence"/>
</dbReference>
<protein>
    <recommendedName>
        <fullName evidence="1">DUF7730 domain-containing protein</fullName>
    </recommendedName>
</protein>
<dbReference type="InterPro" id="IPR056632">
    <property type="entry name" value="DUF7730"/>
</dbReference>
<dbReference type="AlphaFoldDB" id="A0A9W4U5A7"/>
<proteinExistence type="predicted"/>
<keyword evidence="3" id="KW-1185">Reference proteome</keyword>
<evidence type="ECO:0000313" key="3">
    <source>
        <dbReference type="Proteomes" id="UP001152607"/>
    </source>
</evidence>
<dbReference type="OrthoDB" id="3661456at2759"/>
<comment type="caution">
    <text evidence="2">The sequence shown here is derived from an EMBL/GenBank/DDBJ whole genome shotgun (WGS) entry which is preliminary data.</text>
</comment>
<organism evidence="2 3">
    <name type="scientific">Periconia digitata</name>
    <dbReference type="NCBI Taxonomy" id="1303443"/>
    <lineage>
        <taxon>Eukaryota</taxon>
        <taxon>Fungi</taxon>
        <taxon>Dikarya</taxon>
        <taxon>Ascomycota</taxon>
        <taxon>Pezizomycotina</taxon>
        <taxon>Dothideomycetes</taxon>
        <taxon>Pleosporomycetidae</taxon>
        <taxon>Pleosporales</taxon>
        <taxon>Massarineae</taxon>
        <taxon>Periconiaceae</taxon>
        <taxon>Periconia</taxon>
    </lineage>
</organism>
<sequence>MSDISPRYDTSWKERVDFTTHFKYDILLICHSGHEYRFPIFVSCGGPYGTWNNPPKSIAYESLDEDGKVDDEATSDIVGKEKSPLLRLPTELRLMVYEYVFGGFIVGTANLRSRCVPHHPPNLLPQPPWLEFNHSIKTNYKGGSNSGFKLFGLLRTCKKVYKEAAYLFYSINYFSGFSPRSFSHFLSILTQAQQHSIHTVSSLVTVGHPQLESDLQCLRGLKKLRFRRHIYDVHLSISHKDYYEKLFKSLGSQNSDRNIVFKLKATFRNGGKLLAEGVTGKDSSLRWMASTD</sequence>
<dbReference type="Pfam" id="PF24864">
    <property type="entry name" value="DUF7730"/>
    <property type="match status" value="1"/>
</dbReference>
<name>A0A9W4U5A7_9PLEO</name>
<reference evidence="2" key="1">
    <citation type="submission" date="2023-01" db="EMBL/GenBank/DDBJ databases">
        <authorList>
            <person name="Van Ghelder C."/>
            <person name="Rancurel C."/>
        </authorList>
    </citation>
    <scope>NUCLEOTIDE SEQUENCE</scope>
    <source>
        <strain evidence="2">CNCM I-4278</strain>
    </source>
</reference>
<dbReference type="EMBL" id="CAOQHR010000001">
    <property type="protein sequence ID" value="CAI6286644.1"/>
    <property type="molecule type" value="Genomic_DNA"/>
</dbReference>